<reference evidence="2" key="1">
    <citation type="submission" date="2020-05" db="EMBL/GenBank/DDBJ databases">
        <authorList>
            <person name="Chiriac C."/>
            <person name="Salcher M."/>
            <person name="Ghai R."/>
            <person name="Kavagutti S V."/>
        </authorList>
    </citation>
    <scope>NUCLEOTIDE SEQUENCE</scope>
</reference>
<organism evidence="2">
    <name type="scientific">freshwater metagenome</name>
    <dbReference type="NCBI Taxonomy" id="449393"/>
    <lineage>
        <taxon>unclassified sequences</taxon>
        <taxon>metagenomes</taxon>
        <taxon>ecological metagenomes</taxon>
    </lineage>
</organism>
<protein>
    <submittedName>
        <fullName evidence="2">Unannotated protein</fullName>
    </submittedName>
</protein>
<evidence type="ECO:0000313" key="2">
    <source>
        <dbReference type="EMBL" id="CAB4922701.1"/>
    </source>
</evidence>
<proteinExistence type="predicted"/>
<evidence type="ECO:0000256" key="1">
    <source>
        <dbReference type="SAM" id="MobiDB-lite"/>
    </source>
</evidence>
<feature type="region of interest" description="Disordered" evidence="1">
    <location>
        <begin position="1"/>
        <end position="27"/>
    </location>
</feature>
<name>A0A6J7HNX1_9ZZZZ</name>
<accession>A0A6J7HNX1</accession>
<dbReference type="AlphaFoldDB" id="A0A6J7HNX1"/>
<sequence>MGSQTSVTASQISTANSSSVPVKDSGEYSKRISVSGMPSASLRTSRAPWTAMSTMPALSELKTTRRCSVDVELYRCTIACFAPTRDSKVRSISSSRAWVSTWMVTSSGISPSSISCRTKS</sequence>
<gene>
    <name evidence="2" type="ORF">UFOPK3609_01483</name>
</gene>
<feature type="compositionally biased region" description="Polar residues" evidence="1">
    <location>
        <begin position="1"/>
        <end position="20"/>
    </location>
</feature>
<dbReference type="EMBL" id="CAFBMQ010000249">
    <property type="protein sequence ID" value="CAB4922701.1"/>
    <property type="molecule type" value="Genomic_DNA"/>
</dbReference>